<evidence type="ECO:0000313" key="1">
    <source>
        <dbReference type="EMBL" id="UBF23273.1"/>
    </source>
</evidence>
<gene>
    <name evidence="1" type="ORF">HATV-2_gp122</name>
</gene>
<sequence length="38" mass="4377">MNDRKRVCKACNAAYTRKVRIADIEVHQCEDCGHEEIA</sequence>
<dbReference type="Proteomes" id="UP000827814">
    <property type="component" value="Segment"/>
</dbReference>
<reference evidence="1" key="1">
    <citation type="submission" date="2021-05" db="EMBL/GenBank/DDBJ databases">
        <title>Diversity, taxonomy and evolution of archaeal viruses of the class Caudoviricetes.</title>
        <authorList>
            <person name="Liu Y."/>
            <person name="Demina T.A."/>
            <person name="Roux S."/>
            <person name="Aiewsakun P."/>
            <person name="Kazlauskas D."/>
            <person name="Simmonds P."/>
            <person name="Prangishvili D."/>
            <person name="Oksanen H.M."/>
            <person name="Krupovic M."/>
        </authorList>
    </citation>
    <scope>NUCLEOTIDE SEQUENCE</scope>
    <source>
        <strain evidence="1">HATV-2/44</strain>
    </source>
</reference>
<proteinExistence type="predicted"/>
<protein>
    <submittedName>
        <fullName evidence="1">Zn finger</fullName>
    </submittedName>
</protein>
<organism evidence="1 2">
    <name type="scientific">Haloarcula tailed virus 2</name>
    <dbReference type="NCBI Taxonomy" id="2877989"/>
    <lineage>
        <taxon>Viruses</taxon>
        <taxon>Duplodnaviria</taxon>
        <taxon>Heunggongvirae</taxon>
        <taxon>Uroviricota</taxon>
        <taxon>Caudoviricetes</taxon>
        <taxon>Thumleimavirales</taxon>
        <taxon>Soleiviridae</taxon>
        <taxon>Eilatmyovirus</taxon>
        <taxon>Eilatmyovirus salis</taxon>
        <taxon>Eilatmyovirus HATV2</taxon>
    </lineage>
</organism>
<evidence type="ECO:0000313" key="2">
    <source>
        <dbReference type="Proteomes" id="UP000827814"/>
    </source>
</evidence>
<name>A0AAE9BYL9_9CAUD</name>
<accession>A0AAE9BYL9</accession>
<keyword evidence="2" id="KW-1185">Reference proteome</keyword>
<dbReference type="EMBL" id="MZ334525">
    <property type="protein sequence ID" value="UBF23273.1"/>
    <property type="molecule type" value="Genomic_DNA"/>
</dbReference>